<dbReference type="Pfam" id="PF06271">
    <property type="entry name" value="RDD"/>
    <property type="match status" value="1"/>
</dbReference>
<name>A0A4Q9KG99_9ACTN</name>
<evidence type="ECO:0000256" key="4">
    <source>
        <dbReference type="ARBA" id="ARBA00022989"/>
    </source>
</evidence>
<evidence type="ECO:0000313" key="9">
    <source>
        <dbReference type="Proteomes" id="UP000292373"/>
    </source>
</evidence>
<keyword evidence="9" id="KW-1185">Reference proteome</keyword>
<protein>
    <submittedName>
        <fullName evidence="8">RDD family protein</fullName>
    </submittedName>
</protein>
<sequence>MTDVDTYPGQSLGLPATGPGSLARWASRLGALVLDWGASMIVAIGAFGGGVLTESGWKAWMVLATYFVQKSVLTALTGSSFGQLVSRIGVTRVDGSPIGPLRAIARAAMVSLVVPAVVIGPDRRGINDLLLGTVVVNRR</sequence>
<evidence type="ECO:0000256" key="1">
    <source>
        <dbReference type="ARBA" id="ARBA00004651"/>
    </source>
</evidence>
<dbReference type="RefSeq" id="WP_131167146.1">
    <property type="nucleotide sequence ID" value="NZ_CANLBI010000001.1"/>
</dbReference>
<evidence type="ECO:0000313" key="8">
    <source>
        <dbReference type="EMBL" id="TBT87360.1"/>
    </source>
</evidence>
<evidence type="ECO:0000259" key="7">
    <source>
        <dbReference type="Pfam" id="PF06271"/>
    </source>
</evidence>
<feature type="transmembrane region" description="Helical" evidence="6">
    <location>
        <begin position="29"/>
        <end position="52"/>
    </location>
</feature>
<dbReference type="Proteomes" id="UP000292373">
    <property type="component" value="Unassembled WGS sequence"/>
</dbReference>
<dbReference type="OrthoDB" id="5187110at2"/>
<evidence type="ECO:0000256" key="3">
    <source>
        <dbReference type="ARBA" id="ARBA00022692"/>
    </source>
</evidence>
<dbReference type="PANTHER" id="PTHR36115">
    <property type="entry name" value="PROLINE-RICH ANTIGEN HOMOLOG-RELATED"/>
    <property type="match status" value="1"/>
</dbReference>
<reference evidence="8 9" key="1">
    <citation type="submission" date="2019-01" db="EMBL/GenBank/DDBJ databases">
        <title>Lactibacter flavus gen. nov., sp. nov., a novel bacterium of the family Propionibacteriaceae isolated from raw milk and dairy products.</title>
        <authorList>
            <person name="Huptas C."/>
            <person name="Wenning M."/>
            <person name="Breitenwieser F."/>
            <person name="Doll E."/>
            <person name="Von Neubeck M."/>
            <person name="Busse H.-J."/>
            <person name="Scherer S."/>
        </authorList>
    </citation>
    <scope>NUCLEOTIDE SEQUENCE [LARGE SCALE GENOMIC DNA]</scope>
    <source>
        <strain evidence="8 9">KCTC 33808</strain>
    </source>
</reference>
<keyword evidence="4 6" id="KW-1133">Transmembrane helix</keyword>
<accession>A0A4Q9KG99</accession>
<dbReference type="InterPro" id="IPR010432">
    <property type="entry name" value="RDD"/>
</dbReference>
<keyword evidence="2" id="KW-1003">Cell membrane</keyword>
<dbReference type="EMBL" id="SDMQ01000002">
    <property type="protein sequence ID" value="TBT87360.1"/>
    <property type="molecule type" value="Genomic_DNA"/>
</dbReference>
<dbReference type="PANTHER" id="PTHR36115:SF6">
    <property type="entry name" value="PROLINE-RICH ANTIGEN HOMOLOG"/>
    <property type="match status" value="1"/>
</dbReference>
<comment type="subcellular location">
    <subcellularLocation>
        <location evidence="1">Cell membrane</location>
        <topology evidence="1">Multi-pass membrane protein</topology>
    </subcellularLocation>
</comment>
<dbReference type="InterPro" id="IPR051791">
    <property type="entry name" value="Pra-immunoreactive"/>
</dbReference>
<dbReference type="PIRSF" id="PIRSF021697">
    <property type="entry name" value="UCP021697"/>
    <property type="match status" value="1"/>
</dbReference>
<keyword evidence="3 6" id="KW-0812">Transmembrane</keyword>
<dbReference type="InterPro" id="IPR016795">
    <property type="entry name" value="UCP021697"/>
</dbReference>
<feature type="domain" description="RDD" evidence="7">
    <location>
        <begin position="23"/>
        <end position="113"/>
    </location>
</feature>
<keyword evidence="5 6" id="KW-0472">Membrane</keyword>
<dbReference type="AlphaFoldDB" id="A0A4Q9KG99"/>
<evidence type="ECO:0000256" key="6">
    <source>
        <dbReference type="SAM" id="Phobius"/>
    </source>
</evidence>
<evidence type="ECO:0000256" key="2">
    <source>
        <dbReference type="ARBA" id="ARBA00022475"/>
    </source>
</evidence>
<comment type="caution">
    <text evidence="8">The sequence shown here is derived from an EMBL/GenBank/DDBJ whole genome shotgun (WGS) entry which is preliminary data.</text>
</comment>
<organism evidence="8 9">
    <name type="scientific">Propioniciclava sinopodophylli</name>
    <dbReference type="NCBI Taxonomy" id="1837344"/>
    <lineage>
        <taxon>Bacteria</taxon>
        <taxon>Bacillati</taxon>
        <taxon>Actinomycetota</taxon>
        <taxon>Actinomycetes</taxon>
        <taxon>Propionibacteriales</taxon>
        <taxon>Propionibacteriaceae</taxon>
        <taxon>Propioniciclava</taxon>
    </lineage>
</organism>
<gene>
    <name evidence="8" type="ORF">ET989_03370</name>
</gene>
<proteinExistence type="predicted"/>
<dbReference type="GO" id="GO:0005886">
    <property type="term" value="C:plasma membrane"/>
    <property type="evidence" value="ECO:0007669"/>
    <property type="project" value="UniProtKB-SubCell"/>
</dbReference>
<evidence type="ECO:0000256" key="5">
    <source>
        <dbReference type="ARBA" id="ARBA00023136"/>
    </source>
</evidence>